<dbReference type="InterPro" id="IPR039143">
    <property type="entry name" value="GNPNAT1-like"/>
</dbReference>
<dbReference type="GO" id="GO:0004343">
    <property type="term" value="F:glucosamine 6-phosphate N-acetyltransferase activity"/>
    <property type="evidence" value="ECO:0007669"/>
    <property type="project" value="TreeGrafter"/>
</dbReference>
<dbReference type="CDD" id="cd04301">
    <property type="entry name" value="NAT_SF"/>
    <property type="match status" value="1"/>
</dbReference>
<dbReference type="Pfam" id="PF13673">
    <property type="entry name" value="Acetyltransf_10"/>
    <property type="match status" value="1"/>
</dbReference>
<dbReference type="RefSeq" id="WP_123710567.1">
    <property type="nucleotide sequence ID" value="NZ_RKHR01000003.1"/>
</dbReference>
<gene>
    <name evidence="2" type="ORF">EDC56_0081</name>
</gene>
<dbReference type="Proteomes" id="UP000275394">
    <property type="component" value="Unassembled WGS sequence"/>
</dbReference>
<keyword evidence="2" id="KW-0808">Transferase</keyword>
<evidence type="ECO:0000313" key="3">
    <source>
        <dbReference type="Proteomes" id="UP000275394"/>
    </source>
</evidence>
<dbReference type="SUPFAM" id="SSF55729">
    <property type="entry name" value="Acyl-CoA N-acyltransferases (Nat)"/>
    <property type="match status" value="1"/>
</dbReference>
<keyword evidence="3" id="KW-1185">Reference proteome</keyword>
<dbReference type="InterPro" id="IPR000182">
    <property type="entry name" value="GNAT_dom"/>
</dbReference>
<dbReference type="PROSITE" id="PS51186">
    <property type="entry name" value="GNAT"/>
    <property type="match status" value="1"/>
</dbReference>
<dbReference type="OrthoDB" id="9796171at2"/>
<evidence type="ECO:0000313" key="2">
    <source>
        <dbReference type="EMBL" id="ROS04575.1"/>
    </source>
</evidence>
<dbReference type="AlphaFoldDB" id="A0A3N2DZ60"/>
<reference evidence="2 3" key="1">
    <citation type="submission" date="2018-11" db="EMBL/GenBank/DDBJ databases">
        <title>Genomic Encyclopedia of Type Strains, Phase IV (KMG-IV): sequencing the most valuable type-strain genomes for metagenomic binning, comparative biology and taxonomic classification.</title>
        <authorList>
            <person name="Goeker M."/>
        </authorList>
    </citation>
    <scope>NUCLEOTIDE SEQUENCE [LARGE SCALE GENOMIC DNA]</scope>
    <source>
        <strain evidence="2 3">DSM 100316</strain>
    </source>
</reference>
<accession>A0A3N2DZ60</accession>
<dbReference type="Gene3D" id="3.40.630.30">
    <property type="match status" value="1"/>
</dbReference>
<keyword evidence="2" id="KW-0012">Acyltransferase</keyword>
<feature type="domain" description="N-acetyltransferase" evidence="1">
    <location>
        <begin position="9"/>
        <end position="145"/>
    </location>
</feature>
<dbReference type="EMBL" id="RKHR01000003">
    <property type="protein sequence ID" value="ROS04575.1"/>
    <property type="molecule type" value="Genomic_DNA"/>
</dbReference>
<comment type="caution">
    <text evidence="2">The sequence shown here is derived from an EMBL/GenBank/DDBJ whole genome shotgun (WGS) entry which is preliminary data.</text>
</comment>
<sequence>MTTLNSSKIKVQPVNWFNYQKELTEIRTKVFIEEQSCPPDEEWDEYDRSSKHFIAYQDDIVLGCGRLMESGQIGRMAVYKHARGLGVGGAILATIVKYCAANNIENVMLNAQTHAIGFYQRYGFEATGDTFMEAGIPHQKMTLSN</sequence>
<evidence type="ECO:0000259" key="1">
    <source>
        <dbReference type="PROSITE" id="PS51186"/>
    </source>
</evidence>
<name>A0A3N2DZ60_9GAMM</name>
<dbReference type="InterPro" id="IPR016181">
    <property type="entry name" value="Acyl_CoA_acyltransferase"/>
</dbReference>
<dbReference type="PANTHER" id="PTHR13355:SF11">
    <property type="entry name" value="GLUCOSAMINE 6-PHOSPHATE N-ACETYLTRANSFERASE"/>
    <property type="match status" value="1"/>
</dbReference>
<dbReference type="PANTHER" id="PTHR13355">
    <property type="entry name" value="GLUCOSAMINE 6-PHOSPHATE N-ACETYLTRANSFERASE"/>
    <property type="match status" value="1"/>
</dbReference>
<organism evidence="2 3">
    <name type="scientific">Sinobacterium caligoides</name>
    <dbReference type="NCBI Taxonomy" id="933926"/>
    <lineage>
        <taxon>Bacteria</taxon>
        <taxon>Pseudomonadati</taxon>
        <taxon>Pseudomonadota</taxon>
        <taxon>Gammaproteobacteria</taxon>
        <taxon>Cellvibrionales</taxon>
        <taxon>Spongiibacteraceae</taxon>
        <taxon>Sinobacterium</taxon>
    </lineage>
</organism>
<proteinExistence type="predicted"/>
<protein>
    <submittedName>
        <fullName evidence="2">Putative GNAT family N-acyltransferase</fullName>
    </submittedName>
</protein>